<dbReference type="EMBL" id="DVJP01000042">
    <property type="protein sequence ID" value="HIS76459.1"/>
    <property type="molecule type" value="Genomic_DNA"/>
</dbReference>
<evidence type="ECO:0000256" key="3">
    <source>
        <dbReference type="ARBA" id="ARBA00022692"/>
    </source>
</evidence>
<accession>A0A9D1FMJ1</accession>
<evidence type="ECO:0000256" key="4">
    <source>
        <dbReference type="ARBA" id="ARBA00022989"/>
    </source>
</evidence>
<reference evidence="7" key="1">
    <citation type="submission" date="2020-10" db="EMBL/GenBank/DDBJ databases">
        <authorList>
            <person name="Gilroy R."/>
        </authorList>
    </citation>
    <scope>NUCLEOTIDE SEQUENCE</scope>
    <source>
        <strain evidence="7">CHK199-13235</strain>
    </source>
</reference>
<feature type="transmembrane region" description="Helical" evidence="6">
    <location>
        <begin position="420"/>
        <end position="440"/>
    </location>
</feature>
<dbReference type="AlphaFoldDB" id="A0A9D1FMJ1"/>
<feature type="transmembrane region" description="Helical" evidence="6">
    <location>
        <begin position="291"/>
        <end position="310"/>
    </location>
</feature>
<keyword evidence="5 6" id="KW-0472">Membrane</keyword>
<reference evidence="7" key="2">
    <citation type="journal article" date="2021" name="PeerJ">
        <title>Extensive microbial diversity within the chicken gut microbiome revealed by metagenomics and culture.</title>
        <authorList>
            <person name="Gilroy R."/>
            <person name="Ravi A."/>
            <person name="Getino M."/>
            <person name="Pursley I."/>
            <person name="Horton D.L."/>
            <person name="Alikhan N.F."/>
            <person name="Baker D."/>
            <person name="Gharbi K."/>
            <person name="Hall N."/>
            <person name="Watson M."/>
            <person name="Adriaenssens E.M."/>
            <person name="Foster-Nyarko E."/>
            <person name="Jarju S."/>
            <person name="Secka A."/>
            <person name="Antonio M."/>
            <person name="Oren A."/>
            <person name="Chaudhuri R.R."/>
            <person name="La Ragione R."/>
            <person name="Hildebrand F."/>
            <person name="Pallen M.J."/>
        </authorList>
    </citation>
    <scope>NUCLEOTIDE SEQUENCE</scope>
    <source>
        <strain evidence="7">CHK199-13235</strain>
    </source>
</reference>
<feature type="transmembrane region" description="Helical" evidence="6">
    <location>
        <begin position="46"/>
        <end position="65"/>
    </location>
</feature>
<proteinExistence type="predicted"/>
<feature type="transmembrane region" description="Helical" evidence="6">
    <location>
        <begin position="452"/>
        <end position="474"/>
    </location>
</feature>
<evidence type="ECO:0000313" key="8">
    <source>
        <dbReference type="Proteomes" id="UP000824002"/>
    </source>
</evidence>
<name>A0A9D1FMJ1_9FIRM</name>
<feature type="transmembrane region" description="Helical" evidence="6">
    <location>
        <begin position="86"/>
        <end position="108"/>
    </location>
</feature>
<comment type="subcellular location">
    <subcellularLocation>
        <location evidence="1">Cell membrane</location>
        <topology evidence="1">Multi-pass membrane protein</topology>
    </subcellularLocation>
</comment>
<feature type="transmembrane region" description="Helical" evidence="6">
    <location>
        <begin position="114"/>
        <end position="133"/>
    </location>
</feature>
<dbReference type="Proteomes" id="UP000824002">
    <property type="component" value="Unassembled WGS sequence"/>
</dbReference>
<dbReference type="Pfam" id="PF01943">
    <property type="entry name" value="Polysacc_synt"/>
    <property type="match status" value="1"/>
</dbReference>
<evidence type="ECO:0000313" key="7">
    <source>
        <dbReference type="EMBL" id="HIS76459.1"/>
    </source>
</evidence>
<comment type="caution">
    <text evidence="7">The sequence shown here is derived from an EMBL/GenBank/DDBJ whole genome shotgun (WGS) entry which is preliminary data.</text>
</comment>
<feature type="transmembrane region" description="Helical" evidence="6">
    <location>
        <begin position="249"/>
        <end position="270"/>
    </location>
</feature>
<dbReference type="PANTHER" id="PTHR30250:SF11">
    <property type="entry name" value="O-ANTIGEN TRANSPORTER-RELATED"/>
    <property type="match status" value="1"/>
</dbReference>
<dbReference type="InterPro" id="IPR002797">
    <property type="entry name" value="Polysacc_synth"/>
</dbReference>
<feature type="transmembrane region" description="Helical" evidence="6">
    <location>
        <begin position="210"/>
        <end position="226"/>
    </location>
</feature>
<feature type="transmembrane region" description="Helical" evidence="6">
    <location>
        <begin position="322"/>
        <end position="343"/>
    </location>
</feature>
<organism evidence="7 8">
    <name type="scientific">Candidatus Merdivicinus excrementipullorum</name>
    <dbReference type="NCBI Taxonomy" id="2840867"/>
    <lineage>
        <taxon>Bacteria</taxon>
        <taxon>Bacillati</taxon>
        <taxon>Bacillota</taxon>
        <taxon>Clostridia</taxon>
        <taxon>Eubacteriales</taxon>
        <taxon>Oscillospiraceae</taxon>
        <taxon>Oscillospiraceae incertae sedis</taxon>
        <taxon>Candidatus Merdivicinus</taxon>
    </lineage>
</organism>
<dbReference type="PANTHER" id="PTHR30250">
    <property type="entry name" value="PST FAMILY PREDICTED COLANIC ACID TRANSPORTER"/>
    <property type="match status" value="1"/>
</dbReference>
<feature type="transmembrane region" description="Helical" evidence="6">
    <location>
        <begin position="383"/>
        <end position="404"/>
    </location>
</feature>
<feature type="transmembrane region" description="Helical" evidence="6">
    <location>
        <begin position="140"/>
        <end position="162"/>
    </location>
</feature>
<sequence>MAKSIAANSFYNFVLKFFRIIVPVLVGAYVVETLDQQLYAEFQSASTWLDFALIFGVFGVTSYGIREGARVRDNKEKAKKLFSSLFGLNLVTNSVVLIIYSCIVFFSMASMKRMLFLTLGLKLFANIFLVEWLNEAMENYRFITIKTIVVRLIYMVMIFALIREPDDVIRYALVIVFTDLLNNLASFFYIKRQIPISLRDIEIKPHIAPLISMLVISNVNILYTQLDKMLLDQTVGSLAVTIYKIPQDITYMISNLLSSVVMVAVPRLAYYHGNGQDGEYHKLLNQSYHSFMLLVFPACVGFACLAPEVMHIYTNGTAYDAAIPVLVLFSVRTIESSVYTICANQIFFVYNQEKYLVRMLLLCGLLNAGFNILLIAGGVFNPVTAILTTLIAEIVLMAILFWFVQKRLSIPFKFFTRANILYMLLSLTFLPITMGIRAIGLESRIASLRWGAALTSGIIIVICMAVYFGVLLLLKDETMGLLADKALSMVRSKLPGKRR</sequence>
<protein>
    <submittedName>
        <fullName evidence="7">Oligosaccharide flippase family protein</fullName>
    </submittedName>
</protein>
<keyword evidence="4 6" id="KW-1133">Transmembrane helix</keyword>
<feature type="transmembrane region" description="Helical" evidence="6">
    <location>
        <begin position="168"/>
        <end position="190"/>
    </location>
</feature>
<feature type="transmembrane region" description="Helical" evidence="6">
    <location>
        <begin position="12"/>
        <end position="31"/>
    </location>
</feature>
<evidence type="ECO:0000256" key="5">
    <source>
        <dbReference type="ARBA" id="ARBA00023136"/>
    </source>
</evidence>
<dbReference type="InterPro" id="IPR050833">
    <property type="entry name" value="Poly_Biosynth_Transport"/>
</dbReference>
<gene>
    <name evidence="7" type="ORF">IAB51_06550</name>
</gene>
<feature type="transmembrane region" description="Helical" evidence="6">
    <location>
        <begin position="355"/>
        <end position="377"/>
    </location>
</feature>
<evidence type="ECO:0000256" key="2">
    <source>
        <dbReference type="ARBA" id="ARBA00022475"/>
    </source>
</evidence>
<dbReference type="GO" id="GO:0005886">
    <property type="term" value="C:plasma membrane"/>
    <property type="evidence" value="ECO:0007669"/>
    <property type="project" value="UniProtKB-SubCell"/>
</dbReference>
<keyword evidence="2" id="KW-1003">Cell membrane</keyword>
<evidence type="ECO:0000256" key="1">
    <source>
        <dbReference type="ARBA" id="ARBA00004651"/>
    </source>
</evidence>
<evidence type="ECO:0000256" key="6">
    <source>
        <dbReference type="SAM" id="Phobius"/>
    </source>
</evidence>
<keyword evidence="3 6" id="KW-0812">Transmembrane</keyword>